<feature type="domain" description="Mub B2-like" evidence="1">
    <location>
        <begin position="10"/>
        <end position="104"/>
    </location>
</feature>
<evidence type="ECO:0000259" key="1">
    <source>
        <dbReference type="Pfam" id="PF17966"/>
    </source>
</evidence>
<gene>
    <name evidence="2" type="ORF">H9843_02645</name>
</gene>
<accession>A0A9E2KVH2</accession>
<reference evidence="2" key="1">
    <citation type="journal article" date="2021" name="PeerJ">
        <title>Extensive microbial diversity within the chicken gut microbiome revealed by metagenomics and culture.</title>
        <authorList>
            <person name="Gilroy R."/>
            <person name="Ravi A."/>
            <person name="Getino M."/>
            <person name="Pursley I."/>
            <person name="Horton D.L."/>
            <person name="Alikhan N.F."/>
            <person name="Baker D."/>
            <person name="Gharbi K."/>
            <person name="Hall N."/>
            <person name="Watson M."/>
            <person name="Adriaenssens E.M."/>
            <person name="Foster-Nyarko E."/>
            <person name="Jarju S."/>
            <person name="Secka A."/>
            <person name="Antonio M."/>
            <person name="Oren A."/>
            <person name="Chaudhuri R.R."/>
            <person name="La Ragione R."/>
            <person name="Hildebrand F."/>
            <person name="Pallen M.J."/>
        </authorList>
    </citation>
    <scope>NUCLEOTIDE SEQUENCE</scope>
    <source>
        <strain evidence="2">876</strain>
    </source>
</reference>
<dbReference type="Proteomes" id="UP000824180">
    <property type="component" value="Unassembled WGS sequence"/>
</dbReference>
<dbReference type="AlphaFoldDB" id="A0A9E2KVH2"/>
<evidence type="ECO:0000313" key="2">
    <source>
        <dbReference type="EMBL" id="MBU3829782.1"/>
    </source>
</evidence>
<proteinExistence type="predicted"/>
<reference evidence="2" key="2">
    <citation type="submission" date="2021-04" db="EMBL/GenBank/DDBJ databases">
        <authorList>
            <person name="Gilroy R."/>
        </authorList>
    </citation>
    <scope>NUCLEOTIDE SEQUENCE</scope>
    <source>
        <strain evidence="2">876</strain>
    </source>
</reference>
<dbReference type="InterPro" id="IPR041495">
    <property type="entry name" value="Mub_B2"/>
</dbReference>
<dbReference type="Gene3D" id="2.60.40.4300">
    <property type="match status" value="1"/>
</dbReference>
<comment type="caution">
    <text evidence="2">The sequence shown here is derived from an EMBL/GenBank/DDBJ whole genome shotgun (WGS) entry which is preliminary data.</text>
</comment>
<protein>
    <recommendedName>
        <fullName evidence="1">Mub B2-like domain-containing protein</fullName>
    </recommendedName>
</protein>
<evidence type="ECO:0000313" key="3">
    <source>
        <dbReference type="Proteomes" id="UP000824180"/>
    </source>
</evidence>
<name>A0A9E2KVH2_9LACO</name>
<sequence>MVTAEEQTMTDALTAKSTRTIVLVNVDGTQQVIKQTVRFQRSKVPAADGKVTYSQWVVQPDSPKKWAEFDAPEIKGCAPDRAVLPSEEVNAWTPDSKIVIVYNKFDNERLDSRYIKTQSRAPLIHRPAEPKKVSALHGVALRVAGLTSLFGLRRAN</sequence>
<dbReference type="EMBL" id="JAHLFK010000023">
    <property type="protein sequence ID" value="MBU3829782.1"/>
    <property type="molecule type" value="Genomic_DNA"/>
</dbReference>
<dbReference type="Pfam" id="PF17966">
    <property type="entry name" value="Muc_B2"/>
    <property type="match status" value="1"/>
</dbReference>
<organism evidence="2 3">
    <name type="scientific">Candidatus Limosilactobacillus merdavium</name>
    <dbReference type="NCBI Taxonomy" id="2838651"/>
    <lineage>
        <taxon>Bacteria</taxon>
        <taxon>Bacillati</taxon>
        <taxon>Bacillota</taxon>
        <taxon>Bacilli</taxon>
        <taxon>Lactobacillales</taxon>
        <taxon>Lactobacillaceae</taxon>
        <taxon>Limosilactobacillus</taxon>
    </lineage>
</organism>